<evidence type="ECO:0000313" key="2">
    <source>
        <dbReference type="Proteomes" id="UP000271098"/>
    </source>
</evidence>
<dbReference type="Gene3D" id="3.40.50.1000">
    <property type="entry name" value="HAD superfamily/HAD-like"/>
    <property type="match status" value="1"/>
</dbReference>
<accession>A0A183DQP1</accession>
<protein>
    <submittedName>
        <fullName evidence="3">Haloacid dehalogenase-like hydrolase domain-containing protein 3</fullName>
    </submittedName>
</protein>
<keyword evidence="2" id="KW-1185">Reference proteome</keyword>
<dbReference type="SUPFAM" id="SSF56784">
    <property type="entry name" value="HAD-like"/>
    <property type="match status" value="1"/>
</dbReference>
<dbReference type="EMBL" id="UYRT01078299">
    <property type="protein sequence ID" value="VDN18240.1"/>
    <property type="molecule type" value="Genomic_DNA"/>
</dbReference>
<dbReference type="NCBIfam" id="TIGR02252">
    <property type="entry name" value="DREG-2"/>
    <property type="match status" value="1"/>
</dbReference>
<dbReference type="OrthoDB" id="444127at2759"/>
<gene>
    <name evidence="1" type="ORF">GPUH_LOCUS11032</name>
</gene>
<dbReference type="InterPro" id="IPR051828">
    <property type="entry name" value="HAD-like_hydrolase_domain"/>
</dbReference>
<dbReference type="InterPro" id="IPR041492">
    <property type="entry name" value="HAD_2"/>
</dbReference>
<organism evidence="3">
    <name type="scientific">Gongylonema pulchrum</name>
    <dbReference type="NCBI Taxonomy" id="637853"/>
    <lineage>
        <taxon>Eukaryota</taxon>
        <taxon>Metazoa</taxon>
        <taxon>Ecdysozoa</taxon>
        <taxon>Nematoda</taxon>
        <taxon>Chromadorea</taxon>
        <taxon>Rhabditida</taxon>
        <taxon>Spirurina</taxon>
        <taxon>Spiruromorpha</taxon>
        <taxon>Spiruroidea</taxon>
        <taxon>Gongylonematidae</taxon>
        <taxon>Gongylonema</taxon>
    </lineage>
</organism>
<reference evidence="1 2" key="2">
    <citation type="submission" date="2018-11" db="EMBL/GenBank/DDBJ databases">
        <authorList>
            <consortium name="Pathogen Informatics"/>
        </authorList>
    </citation>
    <scope>NUCLEOTIDE SEQUENCE [LARGE SCALE GENOMIC DNA]</scope>
</reference>
<dbReference type="Proteomes" id="UP000271098">
    <property type="component" value="Unassembled WGS sequence"/>
</dbReference>
<name>A0A183DQP1_9BILA</name>
<dbReference type="PANTHER" id="PTHR46191:SF2">
    <property type="entry name" value="HALOACID DEHALOGENASE-LIKE HYDROLASE DOMAIN-CONTAINING PROTEIN 3"/>
    <property type="match status" value="1"/>
</dbReference>
<evidence type="ECO:0000313" key="1">
    <source>
        <dbReference type="EMBL" id="VDN18240.1"/>
    </source>
</evidence>
<dbReference type="InterPro" id="IPR044924">
    <property type="entry name" value="HAD-SF_hydro_IA_REG-2-like_cap"/>
</dbReference>
<dbReference type="InterPro" id="IPR023214">
    <property type="entry name" value="HAD_sf"/>
</dbReference>
<dbReference type="InterPro" id="IPR036412">
    <property type="entry name" value="HAD-like_sf"/>
</dbReference>
<proteinExistence type="predicted"/>
<sequence length="254" mass="28621">MLKLPSRLMEVFGSSSRRLASTAPLFDGRKLAVITLDAMNTIIRVCCRLKQRPGNTYAEFAKRINIDCCADALNNVFRGNFKKLSKKKLCYGYKKDGAAAWWTELIKNCFADAGIKDEKIDELGRKLFDYFATIEPWDLVDKQRGIRLAVISNFDGRLRKILDGHKLSAFFEAMFLSGEIGTEKPNRQVFEKAAKYFEITNMDEMLHVGDDEDKDFNGARNAGARALIFSPEKAACDSTGHVISSLNDIILRLS</sequence>
<dbReference type="PANTHER" id="PTHR46191">
    <property type="match status" value="1"/>
</dbReference>
<dbReference type="Pfam" id="PF13419">
    <property type="entry name" value="HAD_2"/>
    <property type="match status" value="1"/>
</dbReference>
<evidence type="ECO:0000313" key="3">
    <source>
        <dbReference type="WBParaSite" id="GPUH_0001104501-mRNA-1"/>
    </source>
</evidence>
<dbReference type="Gene3D" id="1.10.150.720">
    <property type="entry name" value="Haloacid dehalogenase-like hydrolase"/>
    <property type="match status" value="1"/>
</dbReference>
<dbReference type="WBParaSite" id="GPUH_0001104501-mRNA-1">
    <property type="protein sequence ID" value="GPUH_0001104501-mRNA-1"/>
    <property type="gene ID" value="GPUH_0001104501"/>
</dbReference>
<dbReference type="NCBIfam" id="TIGR01549">
    <property type="entry name" value="HAD-SF-IA-v1"/>
    <property type="match status" value="1"/>
</dbReference>
<dbReference type="GO" id="GO:0005634">
    <property type="term" value="C:nucleus"/>
    <property type="evidence" value="ECO:0007669"/>
    <property type="project" value="TreeGrafter"/>
</dbReference>
<dbReference type="AlphaFoldDB" id="A0A183DQP1"/>
<reference evidence="3" key="1">
    <citation type="submission" date="2016-06" db="UniProtKB">
        <authorList>
            <consortium name="WormBaseParasite"/>
        </authorList>
    </citation>
    <scope>IDENTIFICATION</scope>
</reference>
<dbReference type="InterPro" id="IPR011949">
    <property type="entry name" value="HAD-SF_hydro_IA_REG-2-like"/>
</dbReference>
<dbReference type="InterPro" id="IPR006439">
    <property type="entry name" value="HAD-SF_hydro_IA"/>
</dbReference>